<keyword evidence="1" id="KW-0833">Ubl conjugation pathway</keyword>
<dbReference type="InterPro" id="IPR018860">
    <property type="entry name" value="APC_suCDC26"/>
</dbReference>
<reference evidence="3" key="1">
    <citation type="submission" date="2020-06" db="EMBL/GenBank/DDBJ databases">
        <authorList>
            <person name="Li T."/>
            <person name="Hu X."/>
            <person name="Zhang T."/>
            <person name="Song X."/>
            <person name="Zhang H."/>
            <person name="Dai N."/>
            <person name="Sheng W."/>
            <person name="Hou X."/>
            <person name="Wei L."/>
        </authorList>
    </citation>
    <scope>NUCLEOTIDE SEQUENCE</scope>
    <source>
        <strain evidence="3">G01</strain>
        <tissue evidence="3">Leaf</tissue>
    </source>
</reference>
<dbReference type="PANTHER" id="PTHR34948">
    <property type="entry name" value="OS08G0299200 PROTEIN"/>
    <property type="match status" value="1"/>
</dbReference>
<dbReference type="PANTHER" id="PTHR34948:SF2">
    <property type="entry name" value="TRIPHOSPHATE TUNNEL METALLOENZYME 3"/>
    <property type="match status" value="1"/>
</dbReference>
<dbReference type="Pfam" id="PF10471">
    <property type="entry name" value="ANAPC_CDC26"/>
    <property type="match status" value="1"/>
</dbReference>
<dbReference type="GO" id="GO:0031145">
    <property type="term" value="P:anaphase-promoting complex-dependent catabolic process"/>
    <property type="evidence" value="ECO:0007669"/>
    <property type="project" value="InterPro"/>
</dbReference>
<reference evidence="3" key="2">
    <citation type="journal article" date="2024" name="Plant">
        <title>Genomic evolution and insights into agronomic trait innovations of Sesamum species.</title>
        <authorList>
            <person name="Miao H."/>
            <person name="Wang L."/>
            <person name="Qu L."/>
            <person name="Liu H."/>
            <person name="Sun Y."/>
            <person name="Le M."/>
            <person name="Wang Q."/>
            <person name="Wei S."/>
            <person name="Zheng Y."/>
            <person name="Lin W."/>
            <person name="Duan Y."/>
            <person name="Cao H."/>
            <person name="Xiong S."/>
            <person name="Wang X."/>
            <person name="Wei L."/>
            <person name="Li C."/>
            <person name="Ma Q."/>
            <person name="Ju M."/>
            <person name="Zhao R."/>
            <person name="Li G."/>
            <person name="Mu C."/>
            <person name="Tian Q."/>
            <person name="Mei H."/>
            <person name="Zhang T."/>
            <person name="Gao T."/>
            <person name="Zhang H."/>
        </authorList>
    </citation>
    <scope>NUCLEOTIDE SEQUENCE</scope>
    <source>
        <strain evidence="3">G01</strain>
    </source>
</reference>
<dbReference type="SUPFAM" id="SSF55154">
    <property type="entry name" value="CYTH-like phosphatases"/>
    <property type="match status" value="1"/>
</dbReference>
<feature type="compositionally biased region" description="Basic and acidic residues" evidence="2">
    <location>
        <begin position="21"/>
        <end position="42"/>
    </location>
</feature>
<gene>
    <name evidence="3" type="ORF">Sangu_0685700</name>
</gene>
<organism evidence="3">
    <name type="scientific">Sesamum angustifolium</name>
    <dbReference type="NCBI Taxonomy" id="2727405"/>
    <lineage>
        <taxon>Eukaryota</taxon>
        <taxon>Viridiplantae</taxon>
        <taxon>Streptophyta</taxon>
        <taxon>Embryophyta</taxon>
        <taxon>Tracheophyta</taxon>
        <taxon>Spermatophyta</taxon>
        <taxon>Magnoliopsida</taxon>
        <taxon>eudicotyledons</taxon>
        <taxon>Gunneridae</taxon>
        <taxon>Pentapetalae</taxon>
        <taxon>asterids</taxon>
        <taxon>lamiids</taxon>
        <taxon>Lamiales</taxon>
        <taxon>Pedaliaceae</taxon>
        <taxon>Sesamum</taxon>
    </lineage>
</organism>
<dbReference type="GO" id="GO:0005680">
    <property type="term" value="C:anaphase-promoting complex"/>
    <property type="evidence" value="ECO:0007669"/>
    <property type="project" value="InterPro"/>
</dbReference>
<dbReference type="EMBL" id="JACGWK010000004">
    <property type="protein sequence ID" value="KAL0358363.1"/>
    <property type="molecule type" value="Genomic_DNA"/>
</dbReference>
<feature type="non-terminal residue" evidence="3">
    <location>
        <position position="1"/>
    </location>
</feature>
<proteinExistence type="predicted"/>
<evidence type="ECO:0000313" key="3">
    <source>
        <dbReference type="EMBL" id="KAL0358363.1"/>
    </source>
</evidence>
<protein>
    <submittedName>
        <fullName evidence="3">Triphosphate tunnel metalloenzyme 3</fullName>
    </submittedName>
</protein>
<accession>A0AAW2PQZ9</accession>
<evidence type="ECO:0000256" key="1">
    <source>
        <dbReference type="ARBA" id="ARBA00022786"/>
    </source>
</evidence>
<dbReference type="Gene3D" id="2.40.320.10">
    <property type="entry name" value="Hypothetical Protein Pfu-838710-001"/>
    <property type="match status" value="1"/>
</dbReference>
<dbReference type="InterPro" id="IPR033469">
    <property type="entry name" value="CYTH-like_dom_sf"/>
</dbReference>
<dbReference type="AlphaFoldDB" id="A0AAW2PQZ9"/>
<sequence>TESKQPHYQTSKPPEPVSVARRAERGEMLRRKPTKIEVKVEDKEELEEARKRAAAAASSSAAPPQPPPFSTTSTALPTIPPPSPTASIDNGGRSKATIAKQILHQKLLSLLSPFHIATHHQHNTFFDGSASELSSQRAVLRLRFHEETHLPKCFVCLKAKAVLSLMASAVSRKTRRRWTLQSGRRVLRTPRN</sequence>
<feature type="compositionally biased region" description="Polar residues" evidence="2">
    <location>
        <begin position="1"/>
        <end position="12"/>
    </location>
</feature>
<evidence type="ECO:0000256" key="2">
    <source>
        <dbReference type="SAM" id="MobiDB-lite"/>
    </source>
</evidence>
<name>A0AAW2PQZ9_9LAMI</name>
<comment type="caution">
    <text evidence="3">The sequence shown here is derived from an EMBL/GenBank/DDBJ whole genome shotgun (WGS) entry which is preliminary data.</text>
</comment>
<feature type="region of interest" description="Disordered" evidence="2">
    <location>
        <begin position="1"/>
        <end position="91"/>
    </location>
</feature>